<dbReference type="EMBL" id="AP023359">
    <property type="protein sequence ID" value="BCJ69213.1"/>
    <property type="molecule type" value="Genomic_DNA"/>
</dbReference>
<evidence type="ECO:0000259" key="3">
    <source>
        <dbReference type="PROSITE" id="PS50043"/>
    </source>
</evidence>
<dbReference type="GO" id="GO:0004016">
    <property type="term" value="F:adenylate cyclase activity"/>
    <property type="evidence" value="ECO:0007669"/>
    <property type="project" value="TreeGrafter"/>
</dbReference>
<dbReference type="InterPro" id="IPR011990">
    <property type="entry name" value="TPR-like_helical_dom_sf"/>
</dbReference>
<evidence type="ECO:0000313" key="5">
    <source>
        <dbReference type="Proteomes" id="UP000680866"/>
    </source>
</evidence>
<dbReference type="InterPro" id="IPR000792">
    <property type="entry name" value="Tscrpt_reg_LuxR_C"/>
</dbReference>
<dbReference type="GO" id="GO:0003677">
    <property type="term" value="F:DNA binding"/>
    <property type="evidence" value="ECO:0007669"/>
    <property type="project" value="InterPro"/>
</dbReference>
<dbReference type="Gene3D" id="1.25.40.10">
    <property type="entry name" value="Tetratricopeptide repeat domain"/>
    <property type="match status" value="1"/>
</dbReference>
<dbReference type="Gene3D" id="1.10.10.10">
    <property type="entry name" value="Winged helix-like DNA-binding domain superfamily/Winged helix DNA-binding domain"/>
    <property type="match status" value="1"/>
</dbReference>
<evidence type="ECO:0000256" key="2">
    <source>
        <dbReference type="ARBA" id="ARBA00022840"/>
    </source>
</evidence>
<proteinExistence type="predicted"/>
<name>A0A810NCI1_9ACTN</name>
<dbReference type="GO" id="GO:0005737">
    <property type="term" value="C:cytoplasm"/>
    <property type="evidence" value="ECO:0007669"/>
    <property type="project" value="TreeGrafter"/>
</dbReference>
<gene>
    <name evidence="4" type="ORF">Prubr_62340</name>
</gene>
<dbReference type="PROSITE" id="PS00622">
    <property type="entry name" value="HTH_LUXR_1"/>
    <property type="match status" value="1"/>
</dbReference>
<feature type="domain" description="HTH luxR-type" evidence="3">
    <location>
        <begin position="866"/>
        <end position="931"/>
    </location>
</feature>
<dbReference type="KEGG" id="pry:Prubr_62340"/>
<sequence>MELIERDEELGRLREALGHAGDGQGRVVLITGAVASGKTALLHAFAEHVVPAGGRFLGAAGSRTERSLRFGIMGQLFHAARLPAPAAQRTAELLRDPAFAGELGDPGGETPARLRAGDQRRAQVLQELFTAVVDLGEQGPLVLAVDDLHHADTASLHCLLYLARRLRCAPVVLVLTESIRPQSPQPLFRAELLSQPYCVRVSLPPLSNRGLGQLAAARLDARASTELTDSLAISGGNPLLARALIEDQVWPADGSAPAALHLGITFGQAVLGCLYRHEEPVRQVARALAVLGDQAAPELVARLIGVVPEAAAQLVRLLDMSGLTDRGRFRHAQMAATVLDDMPIDDRRELHARAANLLRDDGAAPTVVAAHLIAAGTTGDAPWTVPVLHDAAEQALAAGKPELAGSCLRLAIEAGTDERQRAISTALLVNAQWQVNPVTASGHLGELVAAARADRLPARETLATVPYLLWEGRVTDAVDALERLAADADRLPVETAARLRAMKLLVSASNPAHLAGVRQTSGTGTKMSAAPEPVGPPLQAVTLLAGVLTQTPDDELAAGAEHLLQWCEFDGNTLGPMTAALTALLYAGRADRAAVWGDLLWRRTAAGAAPIWQAVLRTVRAEAALRLGDLGRAQEQALAALAAVPVRAWGVAIGAPLSTLLLAATETGNLEDAVRHLTVPVPAAMFDTPIGLHYLQARGRYHLATTRHHAAMNDFQTCAELMRRWGTDLPALVPWRLEMARTQLRLGRPRAAGDLIREQLHGAPGNPRVHGTALRLLAATVPIERRLALLKEAAEKLQAVGDRVELAHTLADLGQTLRTLGDLARARAMVRRAYQLARECGAELLCRRLLLTEPGAGLSDVSAVPDEDADDQLSDAERRVAVLAARGYTNREIAARLHITVSTVEQHLTRVYRKLKVKRRAHLPAGLTSLADGLHEDLRLGVR</sequence>
<dbReference type="Proteomes" id="UP000680866">
    <property type="component" value="Chromosome"/>
</dbReference>
<dbReference type="Pfam" id="PF00196">
    <property type="entry name" value="GerE"/>
    <property type="match status" value="1"/>
</dbReference>
<dbReference type="PANTHER" id="PTHR16305:SF35">
    <property type="entry name" value="TRANSCRIPTIONAL ACTIVATOR DOMAIN"/>
    <property type="match status" value="1"/>
</dbReference>
<keyword evidence="2" id="KW-0067">ATP-binding</keyword>
<dbReference type="InterPro" id="IPR016032">
    <property type="entry name" value="Sig_transdc_resp-reg_C-effctor"/>
</dbReference>
<dbReference type="GO" id="GO:0005524">
    <property type="term" value="F:ATP binding"/>
    <property type="evidence" value="ECO:0007669"/>
    <property type="project" value="UniProtKB-KW"/>
</dbReference>
<accession>A0A810NCI1</accession>
<dbReference type="GO" id="GO:0006355">
    <property type="term" value="P:regulation of DNA-templated transcription"/>
    <property type="evidence" value="ECO:0007669"/>
    <property type="project" value="InterPro"/>
</dbReference>
<dbReference type="SUPFAM" id="SSF52540">
    <property type="entry name" value="P-loop containing nucleoside triphosphate hydrolases"/>
    <property type="match status" value="1"/>
</dbReference>
<dbReference type="Pfam" id="PF13191">
    <property type="entry name" value="AAA_16"/>
    <property type="match status" value="1"/>
</dbReference>
<dbReference type="InterPro" id="IPR036388">
    <property type="entry name" value="WH-like_DNA-bd_sf"/>
</dbReference>
<dbReference type="InterPro" id="IPR041664">
    <property type="entry name" value="AAA_16"/>
</dbReference>
<protein>
    <submittedName>
        <fullName evidence="4">LuxR family transcriptional regulator</fullName>
    </submittedName>
</protein>
<evidence type="ECO:0000313" key="4">
    <source>
        <dbReference type="EMBL" id="BCJ69213.1"/>
    </source>
</evidence>
<dbReference type="PRINTS" id="PR00038">
    <property type="entry name" value="HTHLUXR"/>
</dbReference>
<dbReference type="RefSeq" id="WP_246567857.1">
    <property type="nucleotide sequence ID" value="NZ_AP023359.1"/>
</dbReference>
<organism evidence="4 5">
    <name type="scientific">Polymorphospora rubra</name>
    <dbReference type="NCBI Taxonomy" id="338584"/>
    <lineage>
        <taxon>Bacteria</taxon>
        <taxon>Bacillati</taxon>
        <taxon>Actinomycetota</taxon>
        <taxon>Actinomycetes</taxon>
        <taxon>Micromonosporales</taxon>
        <taxon>Micromonosporaceae</taxon>
        <taxon>Polymorphospora</taxon>
    </lineage>
</organism>
<dbReference type="InterPro" id="IPR027417">
    <property type="entry name" value="P-loop_NTPase"/>
</dbReference>
<dbReference type="Gene3D" id="3.40.50.300">
    <property type="entry name" value="P-loop containing nucleotide triphosphate hydrolases"/>
    <property type="match status" value="1"/>
</dbReference>
<dbReference type="AlphaFoldDB" id="A0A810NCI1"/>
<dbReference type="SUPFAM" id="SSF46894">
    <property type="entry name" value="C-terminal effector domain of the bipartite response regulators"/>
    <property type="match status" value="1"/>
</dbReference>
<reference evidence="4" key="1">
    <citation type="submission" date="2020-08" db="EMBL/GenBank/DDBJ databases">
        <title>Whole genome shotgun sequence of Polymorphospora rubra NBRC 101157.</title>
        <authorList>
            <person name="Komaki H."/>
            <person name="Tamura T."/>
        </authorList>
    </citation>
    <scope>NUCLEOTIDE SEQUENCE</scope>
    <source>
        <strain evidence="4">NBRC 101157</strain>
    </source>
</reference>
<keyword evidence="5" id="KW-1185">Reference proteome</keyword>
<dbReference type="SMART" id="SM00421">
    <property type="entry name" value="HTH_LUXR"/>
    <property type="match status" value="1"/>
</dbReference>
<dbReference type="CDD" id="cd06170">
    <property type="entry name" value="LuxR_C_like"/>
    <property type="match status" value="1"/>
</dbReference>
<keyword evidence="1" id="KW-0547">Nucleotide-binding</keyword>
<dbReference type="PANTHER" id="PTHR16305">
    <property type="entry name" value="TESTICULAR SOLUBLE ADENYLYL CYCLASE"/>
    <property type="match status" value="1"/>
</dbReference>
<evidence type="ECO:0000256" key="1">
    <source>
        <dbReference type="ARBA" id="ARBA00022741"/>
    </source>
</evidence>
<dbReference type="PROSITE" id="PS50043">
    <property type="entry name" value="HTH_LUXR_2"/>
    <property type="match status" value="1"/>
</dbReference>
<dbReference type="SUPFAM" id="SSF48452">
    <property type="entry name" value="TPR-like"/>
    <property type="match status" value="1"/>
</dbReference>